<evidence type="ECO:0000256" key="7">
    <source>
        <dbReference type="ARBA" id="ARBA00046577"/>
    </source>
</evidence>
<evidence type="ECO:0000256" key="6">
    <source>
        <dbReference type="ARBA" id="ARBA00022798"/>
    </source>
</evidence>
<keyword evidence="6" id="KW-0319">Glycerol metabolism</keyword>
<dbReference type="InterPro" id="IPR004007">
    <property type="entry name" value="DhaL_dom"/>
</dbReference>
<comment type="caution">
    <text evidence="10">The sequence shown here is derived from an EMBL/GenBank/DDBJ whole genome shotgun (WGS) entry which is preliminary data.</text>
</comment>
<dbReference type="EMBL" id="ADLK01000032">
    <property type="protein sequence ID" value="KMW16031.1"/>
    <property type="molecule type" value="Genomic_DNA"/>
</dbReference>
<accession>A0A0J9BV65</accession>
<dbReference type="InterPro" id="IPR012737">
    <property type="entry name" value="DhaK_L_YcgS"/>
</dbReference>
<dbReference type="GO" id="GO:0005829">
    <property type="term" value="C:cytosol"/>
    <property type="evidence" value="ECO:0007669"/>
    <property type="project" value="TreeGrafter"/>
</dbReference>
<evidence type="ECO:0000313" key="10">
    <source>
        <dbReference type="EMBL" id="KMW16031.1"/>
    </source>
</evidence>
<comment type="catalytic activity">
    <reaction evidence="1">
        <text>dihydroxyacetone + phosphoenolpyruvate = dihydroxyacetone phosphate + pyruvate</text>
        <dbReference type="Rhea" id="RHEA:18381"/>
        <dbReference type="ChEBI" id="CHEBI:15361"/>
        <dbReference type="ChEBI" id="CHEBI:16016"/>
        <dbReference type="ChEBI" id="CHEBI:57642"/>
        <dbReference type="ChEBI" id="CHEBI:58702"/>
        <dbReference type="EC" id="2.7.1.121"/>
    </reaction>
</comment>
<dbReference type="Pfam" id="PF02734">
    <property type="entry name" value="Dak2"/>
    <property type="match status" value="1"/>
</dbReference>
<dbReference type="SMART" id="SM01120">
    <property type="entry name" value="Dak2"/>
    <property type="match status" value="1"/>
</dbReference>
<feature type="domain" description="DhaL" evidence="9">
    <location>
        <begin position="5"/>
        <end position="205"/>
    </location>
</feature>
<evidence type="ECO:0000256" key="3">
    <source>
        <dbReference type="ARBA" id="ARBA00012095"/>
    </source>
</evidence>
<dbReference type="NCBIfam" id="TIGR02365">
    <property type="entry name" value="dha_L_ycgS"/>
    <property type="match status" value="1"/>
</dbReference>
<dbReference type="PANTHER" id="PTHR28629:SF4">
    <property type="entry name" value="TRIOKINASE_FMN CYCLASE"/>
    <property type="match status" value="1"/>
</dbReference>
<comment type="function">
    <text evidence="8">ADP-binding subunit of the dihydroxyacetone kinase, which is responsible for the phosphoenolpyruvate (PEP)-dependent phosphorylation of dihydroxyacetone. DhaL-ADP is converted to DhaL-ATP via a phosphoryl group transfer from DhaM and transmits it to dihydroxyacetone binds to DhaK.</text>
</comment>
<dbReference type="FunFam" id="1.25.40.340:FF:000002">
    <property type="entry name" value="Dihydroxyacetone kinase, L subunit"/>
    <property type="match status" value="1"/>
</dbReference>
<dbReference type="Gene3D" id="1.25.40.340">
    <property type="match status" value="1"/>
</dbReference>
<sequence>MADSSKVLEIIRAIGLKMEEEKEYLTELDQPIGDSDHGINLARGFGAVEGKLDSLEGKDIGTILKMVGMTLVSTVGGASGPLYGTAYMKAGMVLAGKNEMDITDFLAMMKAAVEGVMQRGHATVEEATMLDAMVPSLTAMETAAGEGKSTAEVLGEGVRAAWTGAEHTKDLVATKGRASYVGERGLGHQDPGATSYSYMLETIARLVG</sequence>
<comment type="subunit">
    <text evidence="7">Homodimer. The dihydroxyacetone kinase complex is composed of a homodimer of DhaM, a homodimer of DhaK and the subunit DhaL.</text>
</comment>
<dbReference type="PANTHER" id="PTHR28629">
    <property type="entry name" value="TRIOKINASE/FMN CYCLASE"/>
    <property type="match status" value="1"/>
</dbReference>
<keyword evidence="5 10" id="KW-0418">Kinase</keyword>
<organism evidence="10 11">
    <name type="scientific">[Clostridium] citroniae WAL-19142</name>
    <dbReference type="NCBI Taxonomy" id="742734"/>
    <lineage>
        <taxon>Bacteria</taxon>
        <taxon>Bacillati</taxon>
        <taxon>Bacillota</taxon>
        <taxon>Clostridia</taxon>
        <taxon>Lachnospirales</taxon>
        <taxon>Lachnospiraceae</taxon>
        <taxon>Enterocloster</taxon>
    </lineage>
</organism>
<dbReference type="GO" id="GO:0004371">
    <property type="term" value="F:glycerone kinase activity"/>
    <property type="evidence" value="ECO:0007669"/>
    <property type="project" value="InterPro"/>
</dbReference>
<dbReference type="InterPro" id="IPR036117">
    <property type="entry name" value="DhaL_dom_sf"/>
</dbReference>
<evidence type="ECO:0000256" key="8">
    <source>
        <dbReference type="ARBA" id="ARBA00055771"/>
    </source>
</evidence>
<dbReference type="GO" id="GO:0019563">
    <property type="term" value="P:glycerol catabolic process"/>
    <property type="evidence" value="ECO:0007669"/>
    <property type="project" value="TreeGrafter"/>
</dbReference>
<dbReference type="PATRIC" id="fig|742734.4.peg.4793"/>
<evidence type="ECO:0000256" key="2">
    <source>
        <dbReference type="ARBA" id="ARBA00004745"/>
    </source>
</evidence>
<protein>
    <recommendedName>
        <fullName evidence="3">phosphoenolpyruvate--glycerone phosphotransferase</fullName>
        <ecNumber evidence="3">2.7.1.121</ecNumber>
    </recommendedName>
</protein>
<evidence type="ECO:0000259" key="9">
    <source>
        <dbReference type="PROSITE" id="PS51480"/>
    </source>
</evidence>
<dbReference type="PROSITE" id="PS51480">
    <property type="entry name" value="DHAL"/>
    <property type="match status" value="1"/>
</dbReference>
<evidence type="ECO:0000313" key="11">
    <source>
        <dbReference type="Proteomes" id="UP000037392"/>
    </source>
</evidence>
<dbReference type="Proteomes" id="UP000037392">
    <property type="component" value="Unassembled WGS sequence"/>
</dbReference>
<reference evidence="10 11" key="1">
    <citation type="submission" date="2011-04" db="EMBL/GenBank/DDBJ databases">
        <title>The Genome Sequence of Clostridium citroniae WAL-19142.</title>
        <authorList>
            <consortium name="The Broad Institute Genome Sequencing Platform"/>
            <person name="Earl A."/>
            <person name="Ward D."/>
            <person name="Feldgarden M."/>
            <person name="Gevers D."/>
            <person name="Warren Y.A."/>
            <person name="Tyrrell K.L."/>
            <person name="Citron D.M."/>
            <person name="Goldstein E.J."/>
            <person name="Daigneault M."/>
            <person name="Allen-Vercoe E."/>
            <person name="Young S.K."/>
            <person name="Zeng Q."/>
            <person name="Gargeya S."/>
            <person name="Fitzgerald M."/>
            <person name="Haas B."/>
            <person name="Abouelleil A."/>
            <person name="Alvarado L."/>
            <person name="Arachchi H.M."/>
            <person name="Berlin A."/>
            <person name="Brown A."/>
            <person name="Chapman S.B."/>
            <person name="Chen Z."/>
            <person name="Dunbar C."/>
            <person name="Freedman E."/>
            <person name="Gearin G."/>
            <person name="Gellesch M."/>
            <person name="Goldberg J."/>
            <person name="Griggs A."/>
            <person name="Gujja S."/>
            <person name="Heilman E.R."/>
            <person name="Heiman D."/>
            <person name="Howarth C."/>
            <person name="Larson L."/>
            <person name="Lui A."/>
            <person name="MacDonald P.J."/>
            <person name="Mehta T."/>
            <person name="Montmayeur A."/>
            <person name="Murphy C."/>
            <person name="Neiman D."/>
            <person name="Pearson M."/>
            <person name="Priest M."/>
            <person name="Roberts A."/>
            <person name="Saif S."/>
            <person name="Shea T."/>
            <person name="Shenoy N."/>
            <person name="Sisk P."/>
            <person name="Stolte C."/>
            <person name="Sykes S."/>
            <person name="White J."/>
            <person name="Yandava C."/>
            <person name="Wortman J."/>
            <person name="Nusbaum C."/>
            <person name="Birren B."/>
        </authorList>
    </citation>
    <scope>NUCLEOTIDE SEQUENCE [LARGE SCALE GENOMIC DNA]</scope>
    <source>
        <strain evidence="10 11">WAL-19142</strain>
    </source>
</reference>
<dbReference type="RefSeq" id="WP_048930741.1">
    <property type="nucleotide sequence ID" value="NZ_KQ235882.1"/>
</dbReference>
<evidence type="ECO:0000256" key="1">
    <source>
        <dbReference type="ARBA" id="ARBA00001113"/>
    </source>
</evidence>
<dbReference type="GO" id="GO:0047324">
    <property type="term" value="F:phosphoenolpyruvate-glycerone phosphotransferase activity"/>
    <property type="evidence" value="ECO:0007669"/>
    <property type="project" value="UniProtKB-EC"/>
</dbReference>
<evidence type="ECO:0000256" key="4">
    <source>
        <dbReference type="ARBA" id="ARBA00022679"/>
    </source>
</evidence>
<dbReference type="GeneID" id="93163811"/>
<dbReference type="OrthoDB" id="9800291at2"/>
<keyword evidence="4" id="KW-0808">Transferase</keyword>
<name>A0A0J9BV65_9FIRM</name>
<dbReference type="AlphaFoldDB" id="A0A0J9BV65"/>
<comment type="pathway">
    <text evidence="2">Polyol metabolism; glycerol degradation.</text>
</comment>
<proteinExistence type="predicted"/>
<dbReference type="EC" id="2.7.1.121" evidence="3"/>
<evidence type="ECO:0000256" key="5">
    <source>
        <dbReference type="ARBA" id="ARBA00022777"/>
    </source>
</evidence>
<gene>
    <name evidence="10" type="ORF">HMPREF9470_04469</name>
</gene>
<dbReference type="InterPro" id="IPR050861">
    <property type="entry name" value="Dihydroxyacetone_Kinase"/>
</dbReference>
<dbReference type="SUPFAM" id="SSF101473">
    <property type="entry name" value="DhaL-like"/>
    <property type="match status" value="1"/>
</dbReference>